<dbReference type="Proteomes" id="UP000297245">
    <property type="component" value="Unassembled WGS sequence"/>
</dbReference>
<keyword evidence="3" id="KW-1185">Reference proteome</keyword>
<dbReference type="InterPro" id="IPR041457">
    <property type="entry name" value="CxC2_KDZ-assoc"/>
</dbReference>
<dbReference type="Pfam" id="PF18803">
    <property type="entry name" value="CxC2"/>
    <property type="match status" value="1"/>
</dbReference>
<gene>
    <name evidence="2" type="ORF">K435DRAFT_867411</name>
</gene>
<feature type="domain" description="CxC2-like cysteine cluster KDZ transposase-associated" evidence="1">
    <location>
        <begin position="228"/>
        <end position="271"/>
    </location>
</feature>
<organism evidence="2 3">
    <name type="scientific">Dendrothele bispora (strain CBS 962.96)</name>
    <dbReference type="NCBI Taxonomy" id="1314807"/>
    <lineage>
        <taxon>Eukaryota</taxon>
        <taxon>Fungi</taxon>
        <taxon>Dikarya</taxon>
        <taxon>Basidiomycota</taxon>
        <taxon>Agaricomycotina</taxon>
        <taxon>Agaricomycetes</taxon>
        <taxon>Agaricomycetidae</taxon>
        <taxon>Agaricales</taxon>
        <taxon>Agaricales incertae sedis</taxon>
        <taxon>Dendrothele</taxon>
    </lineage>
</organism>
<evidence type="ECO:0000259" key="1">
    <source>
        <dbReference type="Pfam" id="PF18803"/>
    </source>
</evidence>
<dbReference type="AlphaFoldDB" id="A0A4S8LEV0"/>
<dbReference type="EMBL" id="ML179456">
    <property type="protein sequence ID" value="THU87300.1"/>
    <property type="molecule type" value="Genomic_DNA"/>
</dbReference>
<evidence type="ECO:0000313" key="2">
    <source>
        <dbReference type="EMBL" id="THU87300.1"/>
    </source>
</evidence>
<proteinExistence type="predicted"/>
<reference evidence="2 3" key="1">
    <citation type="journal article" date="2019" name="Nat. Ecol. Evol.">
        <title>Megaphylogeny resolves global patterns of mushroom evolution.</title>
        <authorList>
            <person name="Varga T."/>
            <person name="Krizsan K."/>
            <person name="Foldi C."/>
            <person name="Dima B."/>
            <person name="Sanchez-Garcia M."/>
            <person name="Sanchez-Ramirez S."/>
            <person name="Szollosi G.J."/>
            <person name="Szarkandi J.G."/>
            <person name="Papp V."/>
            <person name="Albert L."/>
            <person name="Andreopoulos W."/>
            <person name="Angelini C."/>
            <person name="Antonin V."/>
            <person name="Barry K.W."/>
            <person name="Bougher N.L."/>
            <person name="Buchanan P."/>
            <person name="Buyck B."/>
            <person name="Bense V."/>
            <person name="Catcheside P."/>
            <person name="Chovatia M."/>
            <person name="Cooper J."/>
            <person name="Damon W."/>
            <person name="Desjardin D."/>
            <person name="Finy P."/>
            <person name="Geml J."/>
            <person name="Haridas S."/>
            <person name="Hughes K."/>
            <person name="Justo A."/>
            <person name="Karasinski D."/>
            <person name="Kautmanova I."/>
            <person name="Kiss B."/>
            <person name="Kocsube S."/>
            <person name="Kotiranta H."/>
            <person name="LaButti K.M."/>
            <person name="Lechner B.E."/>
            <person name="Liimatainen K."/>
            <person name="Lipzen A."/>
            <person name="Lukacs Z."/>
            <person name="Mihaltcheva S."/>
            <person name="Morgado L.N."/>
            <person name="Niskanen T."/>
            <person name="Noordeloos M.E."/>
            <person name="Ohm R.A."/>
            <person name="Ortiz-Santana B."/>
            <person name="Ovrebo C."/>
            <person name="Racz N."/>
            <person name="Riley R."/>
            <person name="Savchenko A."/>
            <person name="Shiryaev A."/>
            <person name="Soop K."/>
            <person name="Spirin V."/>
            <person name="Szebenyi C."/>
            <person name="Tomsovsky M."/>
            <person name="Tulloss R.E."/>
            <person name="Uehling J."/>
            <person name="Grigoriev I.V."/>
            <person name="Vagvolgyi C."/>
            <person name="Papp T."/>
            <person name="Martin F.M."/>
            <person name="Miettinen O."/>
            <person name="Hibbett D.S."/>
            <person name="Nagy L.G."/>
        </authorList>
    </citation>
    <scope>NUCLEOTIDE SEQUENCE [LARGE SCALE GENOMIC DNA]</scope>
    <source>
        <strain evidence="2 3">CBS 962.96</strain>
    </source>
</reference>
<accession>A0A4S8LEV0</accession>
<dbReference type="OrthoDB" id="3235114at2759"/>
<sequence length="343" mass="39132">MGVNSKKKHKVEEMWWDHSRASLALTSTLLSLSHDQQRLCQRTHLVDLTSAPDGKEEDNGFSTHNGTDYSSDYCTISTNIQYAYSDITGDEWQGEEYDEYPRFWEALNESGVTEDAILQALNRAEAAQAAQVDIKMTRRYNPHSDNPHATWIPFWVEYLDEMLYTEGRSGCPNICWTCNKKEAMFRCVDEECFGGGMMCSTCTVDAHARLPLHWIEEWNGSFFMPTSLKELGLKVYLGHPGGQRCHYSVSGDCDFTVLHVNKVHQVAVSFALAKVTILLNMLSNFCGHVGIRQHWLIHKRRSLSHAYDNSTTSTVSESHQMQEYFLKSTGQLTIGLFDKYRLT</sequence>
<protein>
    <recommendedName>
        <fullName evidence="1">CxC2-like cysteine cluster KDZ transposase-associated domain-containing protein</fullName>
    </recommendedName>
</protein>
<evidence type="ECO:0000313" key="3">
    <source>
        <dbReference type="Proteomes" id="UP000297245"/>
    </source>
</evidence>
<name>A0A4S8LEV0_DENBC</name>